<evidence type="ECO:0000313" key="2">
    <source>
        <dbReference type="EMBL" id="KGQ07184.1"/>
    </source>
</evidence>
<feature type="compositionally biased region" description="Polar residues" evidence="1">
    <location>
        <begin position="134"/>
        <end position="144"/>
    </location>
</feature>
<dbReference type="STRING" id="1245745.A0A0A2W2L7"/>
<dbReference type="Proteomes" id="UP000030106">
    <property type="component" value="Unassembled WGS sequence"/>
</dbReference>
<evidence type="ECO:0000256" key="1">
    <source>
        <dbReference type="SAM" id="MobiDB-lite"/>
    </source>
</evidence>
<feature type="compositionally biased region" description="Polar residues" evidence="1">
    <location>
        <begin position="82"/>
        <end position="98"/>
    </location>
</feature>
<feature type="region of interest" description="Disordered" evidence="1">
    <location>
        <begin position="82"/>
        <end position="175"/>
    </location>
</feature>
<evidence type="ECO:0000313" key="3">
    <source>
        <dbReference type="Proteomes" id="UP000030106"/>
    </source>
</evidence>
<dbReference type="EMBL" id="ANFO01000720">
    <property type="protein sequence ID" value="KGQ07184.1"/>
    <property type="molecule type" value="Genomic_DNA"/>
</dbReference>
<proteinExistence type="predicted"/>
<comment type="caution">
    <text evidence="2">The sequence shown here is derived from an EMBL/GenBank/DDBJ whole genome shotgun (WGS) entry which is preliminary data.</text>
</comment>
<dbReference type="HOGENOM" id="CLU_1532268_0_0_1"/>
<reference evidence="2 3" key="1">
    <citation type="submission" date="2012-10" db="EMBL/GenBank/DDBJ databases">
        <title>Genome sequencing and analysis of entomopathogenic fungi Beauveria bassiana D1-5.</title>
        <authorList>
            <person name="Li Q."/>
            <person name="Wang L."/>
            <person name="Zhang Z."/>
            <person name="Wang Q."/>
            <person name="Ren J."/>
            <person name="Wang M."/>
            <person name="Xu W."/>
            <person name="Wang J."/>
            <person name="Lu Y."/>
            <person name="Du Q."/>
            <person name="Sun Z."/>
        </authorList>
    </citation>
    <scope>NUCLEOTIDE SEQUENCE [LARGE SCALE GENOMIC DNA]</scope>
    <source>
        <strain evidence="2 3">D1-5</strain>
    </source>
</reference>
<accession>A0A0A2W2L7</accession>
<protein>
    <submittedName>
        <fullName evidence="2">Uncharacterized protein</fullName>
    </submittedName>
</protein>
<sequence>MATKTCGTCGVSHAEHDTENCQITPECANCHGPHHADFGQCYARPKKVGDTYHKLSKSQITHAKRFGTDDYRRRNMEVMVQSLDNRQAPNEAMTNSNVDEVDTDMADTSAEAATTTPQDDYLPALGEDEEMGDTEQQQPQNNAAVIQEDDEPERTEEIPVSQEQVEGGGNEVQKH</sequence>
<feature type="compositionally biased region" description="Gly residues" evidence="1">
    <location>
        <begin position="166"/>
        <end position="175"/>
    </location>
</feature>
<name>A0A0A2W2L7_BEABA</name>
<dbReference type="AlphaFoldDB" id="A0A0A2W2L7"/>
<gene>
    <name evidence="2" type="ORF">BBAD15_g7497</name>
</gene>
<organism evidence="2 3">
    <name type="scientific">Beauveria bassiana D1-5</name>
    <dbReference type="NCBI Taxonomy" id="1245745"/>
    <lineage>
        <taxon>Eukaryota</taxon>
        <taxon>Fungi</taxon>
        <taxon>Dikarya</taxon>
        <taxon>Ascomycota</taxon>
        <taxon>Pezizomycotina</taxon>
        <taxon>Sordariomycetes</taxon>
        <taxon>Hypocreomycetidae</taxon>
        <taxon>Hypocreales</taxon>
        <taxon>Cordycipitaceae</taxon>
        <taxon>Beauveria</taxon>
    </lineage>
</organism>